<name>A0ABY1N8L4_9BACT</name>
<evidence type="ECO:0000313" key="3">
    <source>
        <dbReference type="Proteomes" id="UP001157911"/>
    </source>
</evidence>
<protein>
    <recommendedName>
        <fullName evidence="4">Lipoprotein</fullName>
    </recommendedName>
</protein>
<evidence type="ECO:0000313" key="2">
    <source>
        <dbReference type="EMBL" id="SMP03408.1"/>
    </source>
</evidence>
<dbReference type="Proteomes" id="UP001157911">
    <property type="component" value="Unassembled WGS sequence"/>
</dbReference>
<evidence type="ECO:0008006" key="4">
    <source>
        <dbReference type="Google" id="ProtNLM"/>
    </source>
</evidence>
<keyword evidence="3" id="KW-1185">Reference proteome</keyword>
<evidence type="ECO:0000256" key="1">
    <source>
        <dbReference type="SAM" id="SignalP"/>
    </source>
</evidence>
<dbReference type="EMBL" id="FXUB01000001">
    <property type="protein sequence ID" value="SMP03408.1"/>
    <property type="molecule type" value="Genomic_DNA"/>
</dbReference>
<feature type="signal peptide" evidence="1">
    <location>
        <begin position="1"/>
        <end position="18"/>
    </location>
</feature>
<accession>A0ABY1N8L4</accession>
<dbReference type="PROSITE" id="PS51257">
    <property type="entry name" value="PROKAR_LIPOPROTEIN"/>
    <property type="match status" value="1"/>
</dbReference>
<feature type="chain" id="PRO_5045266774" description="Lipoprotein" evidence="1">
    <location>
        <begin position="19"/>
        <end position="125"/>
    </location>
</feature>
<keyword evidence="1" id="KW-0732">Signal</keyword>
<proteinExistence type="predicted"/>
<gene>
    <name evidence="2" type="ORF">SAMN06265339_0117</name>
</gene>
<reference evidence="2 3" key="1">
    <citation type="submission" date="2017-05" db="EMBL/GenBank/DDBJ databases">
        <authorList>
            <person name="Varghese N."/>
            <person name="Submissions S."/>
        </authorList>
    </citation>
    <scope>NUCLEOTIDE SEQUENCE [LARGE SCALE GENOMIC DNA]</scope>
    <source>
        <strain evidence="2 3">DSM 15522</strain>
    </source>
</reference>
<sequence length="125" mass="13952">MKRFLSLSFLAIFSFSCAAPTVNGGINLRYEQVGEILKHCDDLEGKKVSVRAVYEGWHCIEECVHPGLTRSDTCVMDSSGCIYLKGTGGLDPIMDRGKEVFFRAVVRKTPKGICYLEVQSIDEIR</sequence>
<organism evidence="2 3">
    <name type="scientific">Desulfurobacterium pacificum</name>
    <dbReference type="NCBI Taxonomy" id="240166"/>
    <lineage>
        <taxon>Bacteria</taxon>
        <taxon>Pseudomonadati</taxon>
        <taxon>Aquificota</taxon>
        <taxon>Aquificia</taxon>
        <taxon>Desulfurobacteriales</taxon>
        <taxon>Desulfurobacteriaceae</taxon>
        <taxon>Desulfurobacterium</taxon>
    </lineage>
</organism>
<comment type="caution">
    <text evidence="2">The sequence shown here is derived from an EMBL/GenBank/DDBJ whole genome shotgun (WGS) entry which is preliminary data.</text>
</comment>
<dbReference type="RefSeq" id="WP_283399629.1">
    <property type="nucleotide sequence ID" value="NZ_FXUB01000001.1"/>
</dbReference>